<accession>A0AA96ELD7</accession>
<organism evidence="1">
    <name type="scientific">Marseillevirus sp</name>
    <dbReference type="NCBI Taxonomy" id="2809551"/>
    <lineage>
        <taxon>Viruses</taxon>
        <taxon>Varidnaviria</taxon>
        <taxon>Bamfordvirae</taxon>
        <taxon>Nucleocytoviricota</taxon>
        <taxon>Megaviricetes</taxon>
        <taxon>Pimascovirales</taxon>
        <taxon>Pimascovirales incertae sedis</taxon>
        <taxon>Marseilleviridae</taxon>
        <taxon>Marseillevirus</taxon>
    </lineage>
</organism>
<name>A0AA96ELD7_9VIRU</name>
<sequence length="233" mass="26498">MDFFRLPREIQEHIFGFCPDFNYAFCCRDFYDIFSYNKEKYEKMPLNGLILQKSAFACLPKFSDISGLHVELCERANFLLPLEVHLRRLEKGSRSAFVLFCQYIGLLLPRAWDIVPESGKGVFSYGVGVIVAQKTERPEKFLAPEMVCGLVVSSCFSRKFSGKTLSLSILTSEEMEEMNEKEVEETKVKLSAVLGVLLKDAEHSKIAPLRDVYVEASQGKIPEGTEDLMLLLK</sequence>
<proteinExistence type="predicted"/>
<evidence type="ECO:0000313" key="1">
    <source>
        <dbReference type="EMBL" id="WNL49777.1"/>
    </source>
</evidence>
<protein>
    <submittedName>
        <fullName evidence="1">Uncharacterized protein</fullName>
    </submittedName>
</protein>
<gene>
    <name evidence="1" type="ORF">MarFTMF_261</name>
</gene>
<reference evidence="1" key="1">
    <citation type="submission" date="2023-07" db="EMBL/GenBank/DDBJ databases">
        <authorList>
            <person name="Xia Y."/>
        </authorList>
    </citation>
    <scope>NUCLEOTIDE SEQUENCE</scope>
    <source>
        <strain evidence="1">F</strain>
    </source>
</reference>
<dbReference type="EMBL" id="OR343188">
    <property type="protein sequence ID" value="WNL49777.1"/>
    <property type="molecule type" value="Genomic_DNA"/>
</dbReference>